<name>W7QAM1_9ALTE</name>
<dbReference type="EMBL" id="ARZY01000018">
    <property type="protein sequence ID" value="EWH09864.1"/>
    <property type="molecule type" value="Genomic_DNA"/>
</dbReference>
<keyword evidence="2" id="KW-1185">Reference proteome</keyword>
<dbReference type="STRING" id="1328313.DS2_10472"/>
<dbReference type="AlphaFoldDB" id="W7QAM1"/>
<dbReference type="eggNOG" id="ENOG502Z7RQ">
    <property type="taxonomic scope" value="Bacteria"/>
</dbReference>
<proteinExistence type="predicted"/>
<accession>W7QAM1</accession>
<protein>
    <submittedName>
        <fullName evidence="1">Uncharacterized protein</fullName>
    </submittedName>
</protein>
<dbReference type="OrthoDB" id="8477619at2"/>
<comment type="caution">
    <text evidence="1">The sequence shown here is derived from an EMBL/GenBank/DDBJ whole genome shotgun (WGS) entry which is preliminary data.</text>
</comment>
<sequence length="869" mass="94439">MTITRSDIKLAKSQKMTDETDAGGFRTSNIVEDGKLNEIFDNVGTIDHAAGNVSFRKVFATVDTANTSTYGNAHIIIAKPPEDNRVSVMAFVGSTEAEQNSGAKERAEGYAGRTLVITDSQTLDDQFANATALYLTTGYDFEIDQVYYIGIEYSQPEANNLPKGGQYFKVTKVTNFGTYQQVEIDPPLNKDYPKTANVFDPTVGQAGAMVEIQPTVLRQTSELVDNAQYAGVTILADDITAGDDVITVNDTQTQLVPFIKGVFTEDSAVSVETSDAYKPLNDDGTGKVRTASIVETVFAQTKNVTVEIADVPKLGSITAVATWSETYSGFLGSSTHKFILKVNEEGTSNGTVSYTNGQLKAVFSNNVPGNAKVTFNYISQSAYPPTTTDDVTPDANDANLYNYDLPADTAIVEGSLLFEQVTSATSTSKTIERLYDKAGDILKKSTVQNFGTYFSQTTTLTNVGSIDYQSGDIRWTENNTSLPLELFNNMYLKNLLATTSNLTFNITTDEFKRESLNIRATLPNDNLVSLSADANGDITGTGGSGTVSLDGLVSVTFDSPVLAESIQYDYVFYKDTAVPEALTGIDPVRLPTNGRVPFIRQFDVIVIHNTQEQALATPAINDTIDLGRINVGWVDIVDANGISLYTADDQHYSLDQATGIVTVNTDWLAQGFTAPFTAFDMIEETVLVSGVQGNRVYTALPISRNYTAGDTYISTALQLGDLFAQVKHVFDQNVWLGNWTNDVSGEPADAGFDNINNPITVNNRSAITERWRIEFLDSDNFELYGEQLGLVGTGNKTVDFSPINPQTSLPYFTVPSAGWSGGWSIGNILRFNTIGAAKPIWFVRSVLPSIASIEQDDIRVQIRGNITQA</sequence>
<evidence type="ECO:0000313" key="2">
    <source>
        <dbReference type="Proteomes" id="UP000019276"/>
    </source>
</evidence>
<organism evidence="1 2">
    <name type="scientific">Catenovulum agarivorans DS-2</name>
    <dbReference type="NCBI Taxonomy" id="1328313"/>
    <lineage>
        <taxon>Bacteria</taxon>
        <taxon>Pseudomonadati</taxon>
        <taxon>Pseudomonadota</taxon>
        <taxon>Gammaproteobacteria</taxon>
        <taxon>Alteromonadales</taxon>
        <taxon>Alteromonadaceae</taxon>
        <taxon>Catenovulum</taxon>
    </lineage>
</organism>
<gene>
    <name evidence="1" type="ORF">DS2_10472</name>
</gene>
<reference evidence="1 2" key="1">
    <citation type="journal article" date="2014" name="Genome Announc.">
        <title>Draft Genome Sequence of the Agar-Degrading Bacterium Catenovulum sp. Strain DS-2, Isolated from Intestines of Haliotis diversicolor.</title>
        <authorList>
            <person name="Shan D."/>
            <person name="Li X."/>
            <person name="Gu Z."/>
            <person name="Wei G."/>
            <person name="Gao Z."/>
            <person name="Shao Z."/>
        </authorList>
    </citation>
    <scope>NUCLEOTIDE SEQUENCE [LARGE SCALE GENOMIC DNA]</scope>
    <source>
        <strain evidence="1 2">DS-2</strain>
    </source>
</reference>
<dbReference type="Proteomes" id="UP000019276">
    <property type="component" value="Unassembled WGS sequence"/>
</dbReference>
<dbReference type="RefSeq" id="WP_035014711.1">
    <property type="nucleotide sequence ID" value="NZ_ARZY01000018.1"/>
</dbReference>
<evidence type="ECO:0000313" key="1">
    <source>
        <dbReference type="EMBL" id="EWH09864.1"/>
    </source>
</evidence>